<dbReference type="SUPFAM" id="SSF50630">
    <property type="entry name" value="Acid proteases"/>
    <property type="match status" value="1"/>
</dbReference>
<reference evidence="4" key="1">
    <citation type="submission" date="2016-11" db="UniProtKB">
        <authorList>
            <consortium name="WormBaseParasite"/>
        </authorList>
    </citation>
    <scope>IDENTIFICATION</scope>
</reference>
<evidence type="ECO:0000256" key="1">
    <source>
        <dbReference type="SAM" id="Coils"/>
    </source>
</evidence>
<protein>
    <submittedName>
        <fullName evidence="4">Peptidase A2 domain-containing protein</fullName>
    </submittedName>
</protein>
<dbReference type="CDD" id="cd00303">
    <property type="entry name" value="retropepsin_like"/>
    <property type="match status" value="1"/>
</dbReference>
<accession>A0A1I8IKJ8</accession>
<name>A0A1I8IKJ8_9PLAT</name>
<dbReference type="GO" id="GO:0004190">
    <property type="term" value="F:aspartic-type endopeptidase activity"/>
    <property type="evidence" value="ECO:0007669"/>
    <property type="project" value="InterPro"/>
</dbReference>
<dbReference type="GO" id="GO:1905244">
    <property type="term" value="P:regulation of modification of synaptic structure"/>
    <property type="evidence" value="ECO:0007669"/>
    <property type="project" value="TreeGrafter"/>
</dbReference>
<dbReference type="GO" id="GO:0098978">
    <property type="term" value="C:glutamatergic synapse"/>
    <property type="evidence" value="ECO:0007669"/>
    <property type="project" value="TreeGrafter"/>
</dbReference>
<dbReference type="Pfam" id="PF13975">
    <property type="entry name" value="gag-asp_proteas"/>
    <property type="match status" value="1"/>
</dbReference>
<feature type="coiled-coil region" evidence="1">
    <location>
        <begin position="526"/>
        <end position="646"/>
    </location>
</feature>
<dbReference type="Gene3D" id="2.40.70.10">
    <property type="entry name" value="Acid Proteases"/>
    <property type="match status" value="1"/>
</dbReference>
<organism evidence="3 4">
    <name type="scientific">Macrostomum lignano</name>
    <dbReference type="NCBI Taxonomy" id="282301"/>
    <lineage>
        <taxon>Eukaryota</taxon>
        <taxon>Metazoa</taxon>
        <taxon>Spiralia</taxon>
        <taxon>Lophotrochozoa</taxon>
        <taxon>Platyhelminthes</taxon>
        <taxon>Rhabditophora</taxon>
        <taxon>Macrostomorpha</taxon>
        <taxon>Macrostomida</taxon>
        <taxon>Macrostomidae</taxon>
        <taxon>Macrostomum</taxon>
    </lineage>
</organism>
<feature type="compositionally biased region" description="Low complexity" evidence="2">
    <location>
        <begin position="1286"/>
        <end position="1309"/>
    </location>
</feature>
<dbReference type="GO" id="GO:0006508">
    <property type="term" value="P:proteolysis"/>
    <property type="evidence" value="ECO:0007669"/>
    <property type="project" value="InterPro"/>
</dbReference>
<feature type="compositionally biased region" description="Low complexity" evidence="2">
    <location>
        <begin position="699"/>
        <end position="708"/>
    </location>
</feature>
<dbReference type="GO" id="GO:0098887">
    <property type="term" value="P:neurotransmitter receptor transport, endosome to postsynaptic membrane"/>
    <property type="evidence" value="ECO:0007669"/>
    <property type="project" value="TreeGrafter"/>
</dbReference>
<dbReference type="PANTHER" id="PTHR18978">
    <property type="entry name" value="GRIP-1 ASSOCIATED PROTEIN 1"/>
    <property type="match status" value="1"/>
</dbReference>
<dbReference type="Gene3D" id="1.10.287.1490">
    <property type="match status" value="1"/>
</dbReference>
<feature type="compositionally biased region" description="Basic and acidic residues" evidence="2">
    <location>
        <begin position="313"/>
        <end position="332"/>
    </location>
</feature>
<evidence type="ECO:0000313" key="4">
    <source>
        <dbReference type="WBParaSite" id="maker-uti_cns_0013415-snap-gene-0.3-mRNA-1"/>
    </source>
</evidence>
<evidence type="ECO:0000256" key="2">
    <source>
        <dbReference type="SAM" id="MobiDB-lite"/>
    </source>
</evidence>
<feature type="region of interest" description="Disordered" evidence="2">
    <location>
        <begin position="30"/>
        <end position="50"/>
    </location>
</feature>
<dbReference type="Proteomes" id="UP000095280">
    <property type="component" value="Unplaced"/>
</dbReference>
<keyword evidence="1" id="KW-0175">Coiled coil</keyword>
<proteinExistence type="predicted"/>
<dbReference type="GO" id="GO:0098998">
    <property type="term" value="C:extrinsic component of postsynaptic early endosome membrane"/>
    <property type="evidence" value="ECO:0007669"/>
    <property type="project" value="TreeGrafter"/>
</dbReference>
<sequence length="2026" mass="219341">EADRVLRQQSELLQSNGGFCRAKATAQRVAEGARLQPEASPPSGPPDDSVAAREKDVKFRLMRLLPSAVRDALLKDQDADSCSLAAIVDRAAQLELVHFGSVSAPALLDTGAQVSLMDKSLFDRLQCKIDSTDIGALPTAVDGSRLRCLGLSAADVSIGQTIRVRHRFTVVDGIQPSLIIGMDFIGEVSQAMTIDIKEGVVRFDSTAVPFSSEPARADCRLVPSVLVARVAATTELPARSEKLVWLKVDSSGEQGVFEPSEDFVKSTAVLPARVLAVSDDCRIPVKMCNLAEEPVLLYANKAVGTFEGAMTDGDGRQEAAQENPRLEHNAELPEPDAARLRQLLESNEDLFARHEYDLGTTALLQHQIELEPGARPHRQVRELLDEASAADPDGDAVTFWPELQADEAPEEQPAAPAEPVTVPRRSARERRPPDFQRPLLAQTSDAVLSHYNMGSSGSPASPASGLDTTASAASVSQLRRQLADTRAALARASGELFDQRQRAGEMERELSRVTAVLARSQRAGQLDSLLADNERLRCRAVNAEDDFRDQYDALMTEFDALLTENERLQAQLEAYRSGGTQAGEDSEREFWQQRAESLQSELNELKSERQQLRQAASEQQRLTEANANLRERVQLLEAANSAMSDELAQKSVLVDRCLPATGGANRNLRDVTEEMALKNVHLEAAVERLALELQSLQASGQSAESSQATGESTEFRRKSRLASLSSSLYEYMRRAAGPPVEPPPPPLLVDEEVDSNSRSPPRLALTVAAVPVTEATRTEGVQPAGCPRNTGSACPDELAVGQTEHPAWPAVPHQQNLTASWRRLMRSMPNRALDQDYPTLAGDKSTDNRFVRTDLRWKTADVAAAVVAAGAALPANVDFEYRQTGMASDGLAEAATIAAAGAAAGCRTAAEPAPDRRRLLSMPLSMLLTSSLRGRLDRAEAEAEADVEVDVDAVELVADENGDNDAVDCAGGLTPATVLADSSISSCSSITCSRARADDVEAEFAADAATTVDALDEDAADGAGVAIWKLLSSRRCRLQLDGQDRHRSDDNVSRDSGGHRGQGSSSMLARACRATVAVVSAASESMMLLSWAGSKALSAVGAATGAAVDVCIDGVGDVEGDEAAKTEAVLLAAAAAVSAMATSMAPRRLADERLASRLRLPRPGRTLDDGSVPLSACSRRRVSSAILARLSRGLPPPPPLGEAIDEESAADVAERHRRLWDRTSGCVADEDGACGPAGGCCFLLAANLALKLHRDGLSPGSTEASRPRSSDAAGATGGIDASTPFSGSSSTGVEGSEASTTPPLSSSSPDALFARRTMRDCGAADASLLDLWRIRIVMETGRRQTNTQPSAPVDTRYLRLGRNTRLSGDSEWPWHTATGCPVWKSITQTSLSELAVARKQPDGSRAQWIREPKIHKDTEGPERQIHKDTEGPERQIHKDTEGPERQIHKDTEDRRGRFTRILRGPERQIHKDTEGPERQIHKDTEGPDRQIHKDTEGPERQIHKDTEGPERQIHKDTEGPERQIHKDTERADRQIHKDTERADRQIHKDTERTRTLRSWQATASSWRWQSMAYWEQRLCTLCSKLSFGDQGSDMSSRRSSNDLSVPQAAAADAVDAEQMYKSIARRRHQEVGLRRLPDRSPIASQRPSALNRTARTPLAAVAESSVEAPPPTVLVGEAEPPLLLVLPPPVLLLTPPPRRKSANRSSTSRSRLSNSRCDSAGLRYAWPGSAPLCPRRTGCGRRTPLLGACGPCQRLRRRRPDSRQSPRRSEKASEILYDRRVAPGAANKHATSGAVQTEGPASSQFYETFNMPTLGEMAQLAAVAQRQQAAAVWQGMHADKGGITHLAQYSVATLNWHGAAARRLRRVEIPKSNVSHADSDKIDLNDAPVSSQLSHQAAAIFNRPDSHQRIFAALARCHVTPVRFLVRAAHKRLPIGGRVKQYNSGAGRLAASATSAEAATMTALKPAGPTNRQRVHTYKHRLLQFVLECPRLHQLQWSAIDVDQAAAGLAMSNGCGRLLAAEHLHR</sequence>
<feature type="region of interest" description="Disordered" evidence="2">
    <location>
        <begin position="310"/>
        <end position="332"/>
    </location>
</feature>
<feature type="region of interest" description="Disordered" evidence="2">
    <location>
        <begin position="1692"/>
        <end position="1714"/>
    </location>
</feature>
<dbReference type="PROSITE" id="PS00141">
    <property type="entry name" value="ASP_PROTEASE"/>
    <property type="match status" value="1"/>
</dbReference>
<dbReference type="GO" id="GO:0099152">
    <property type="term" value="P:regulation of neurotransmitter receptor transport, endosome to postsynaptic membrane"/>
    <property type="evidence" value="ECO:0007669"/>
    <property type="project" value="TreeGrafter"/>
</dbReference>
<dbReference type="WBParaSite" id="maker-uti_cns_0013415-snap-gene-0.3-mRNA-1">
    <property type="protein sequence ID" value="maker-uti_cns_0013415-snap-gene-0.3-mRNA-1"/>
    <property type="gene ID" value="maker-uti_cns_0013415-snap-gene-0.3"/>
</dbReference>
<evidence type="ECO:0000313" key="3">
    <source>
        <dbReference type="Proteomes" id="UP000095280"/>
    </source>
</evidence>
<dbReference type="GO" id="GO:0099158">
    <property type="term" value="P:regulation of recycling endosome localization within postsynapse"/>
    <property type="evidence" value="ECO:0007669"/>
    <property type="project" value="TreeGrafter"/>
</dbReference>
<feature type="compositionally biased region" description="Basic and acidic residues" evidence="2">
    <location>
        <begin position="1042"/>
        <end position="1058"/>
    </location>
</feature>
<feature type="compositionally biased region" description="Basic and acidic residues" evidence="2">
    <location>
        <begin position="1463"/>
        <end position="1554"/>
    </location>
</feature>
<feature type="region of interest" description="Disordered" evidence="2">
    <location>
        <begin position="699"/>
        <end position="719"/>
    </location>
</feature>
<feature type="region of interest" description="Disordered" evidence="2">
    <location>
        <begin position="1415"/>
        <end position="1561"/>
    </location>
</feature>
<feature type="region of interest" description="Disordered" evidence="2">
    <location>
        <begin position="1042"/>
        <end position="1066"/>
    </location>
</feature>
<feature type="region of interest" description="Disordered" evidence="2">
    <location>
        <begin position="407"/>
        <end position="440"/>
    </location>
</feature>
<keyword evidence="3" id="KW-1185">Reference proteome</keyword>
<feature type="compositionally biased region" description="Low complexity" evidence="2">
    <location>
        <begin position="1703"/>
        <end position="1714"/>
    </location>
</feature>
<feature type="compositionally biased region" description="Basic and acidic residues" evidence="2">
    <location>
        <begin position="1415"/>
        <end position="1456"/>
    </location>
</feature>
<dbReference type="InterPro" id="IPR021109">
    <property type="entry name" value="Peptidase_aspartic_dom_sf"/>
</dbReference>
<dbReference type="InterPro" id="IPR026204">
    <property type="entry name" value="GRIPAP1"/>
</dbReference>
<dbReference type="InterPro" id="IPR001969">
    <property type="entry name" value="Aspartic_peptidase_AS"/>
</dbReference>
<feature type="region of interest" description="Disordered" evidence="2">
    <location>
        <begin position="1257"/>
        <end position="1310"/>
    </location>
</feature>
<dbReference type="PANTHER" id="PTHR18978:SF1">
    <property type="entry name" value="GRIP1-ASSOCIATED PROTEIN 1"/>
    <property type="match status" value="1"/>
</dbReference>
<dbReference type="GO" id="GO:0098837">
    <property type="term" value="C:postsynaptic recycling endosome"/>
    <property type="evidence" value="ECO:0007669"/>
    <property type="project" value="TreeGrafter"/>
</dbReference>